<evidence type="ECO:0000256" key="6">
    <source>
        <dbReference type="ARBA" id="ARBA00022825"/>
    </source>
</evidence>
<dbReference type="OMA" id="DLPYIAN"/>
<dbReference type="InterPro" id="IPR018114">
    <property type="entry name" value="TRYPSIN_HIS"/>
</dbReference>
<dbReference type="GeneTree" id="ENSGT01050000244883"/>
<dbReference type="SUPFAM" id="SSF50494">
    <property type="entry name" value="Trypsin-like serine proteases"/>
    <property type="match status" value="1"/>
</dbReference>
<dbReference type="GO" id="GO:0006508">
    <property type="term" value="P:proteolysis"/>
    <property type="evidence" value="ECO:0007669"/>
    <property type="project" value="UniProtKB-KW"/>
</dbReference>
<keyword evidence="11" id="KW-1185">Reference proteome</keyword>
<dbReference type="GO" id="GO:0004252">
    <property type="term" value="F:serine-type endopeptidase activity"/>
    <property type="evidence" value="ECO:0007669"/>
    <property type="project" value="InterPro"/>
</dbReference>
<keyword evidence="5 8" id="KW-0378">Hydrolase</keyword>
<reference evidence="11" key="1">
    <citation type="submission" date="2003-08" db="EMBL/GenBank/DDBJ databases">
        <authorList>
            <person name="Birren B."/>
            <person name="Nusbaum C."/>
            <person name="Abebe A."/>
            <person name="Abouelleil A."/>
            <person name="Adekoya E."/>
            <person name="Ait-zahra M."/>
            <person name="Allen N."/>
            <person name="Allen T."/>
            <person name="An P."/>
            <person name="Anderson M."/>
            <person name="Anderson S."/>
            <person name="Arachchi H."/>
            <person name="Armbruster J."/>
            <person name="Bachantsang P."/>
            <person name="Baldwin J."/>
            <person name="Barry A."/>
            <person name="Bayul T."/>
            <person name="Blitshsteyn B."/>
            <person name="Bloom T."/>
            <person name="Blye J."/>
            <person name="Boguslavskiy L."/>
            <person name="Borowsky M."/>
            <person name="Boukhgalter B."/>
            <person name="Brunache A."/>
            <person name="Butler J."/>
            <person name="Calixte N."/>
            <person name="Calvo S."/>
            <person name="Camarata J."/>
            <person name="Campo K."/>
            <person name="Chang J."/>
            <person name="Cheshatsang Y."/>
            <person name="Citroen M."/>
            <person name="Collymore A."/>
            <person name="Considine T."/>
            <person name="Cook A."/>
            <person name="Cooke P."/>
            <person name="Corum B."/>
            <person name="Cuomo C."/>
            <person name="David R."/>
            <person name="Dawoe T."/>
            <person name="Degray S."/>
            <person name="Dodge S."/>
            <person name="Dooley K."/>
            <person name="Dorje P."/>
            <person name="Dorjee K."/>
            <person name="Dorris L."/>
            <person name="Duffey N."/>
            <person name="Dupes A."/>
            <person name="Elkins T."/>
            <person name="Engels R."/>
            <person name="Erickson J."/>
            <person name="Farina A."/>
            <person name="Faro S."/>
            <person name="Ferreira P."/>
            <person name="Fischer H."/>
            <person name="Fitzgerald M."/>
            <person name="Foley K."/>
            <person name="Gage D."/>
            <person name="Galagan J."/>
            <person name="Gearin G."/>
            <person name="Gnerre S."/>
            <person name="Gnirke A."/>
            <person name="Goyette A."/>
            <person name="Graham J."/>
            <person name="Grandbois E."/>
            <person name="Gyaltsen K."/>
            <person name="Hafez N."/>
            <person name="Hagopian D."/>
            <person name="Hagos B."/>
            <person name="Hall J."/>
            <person name="Hatcher B."/>
            <person name="Heller A."/>
            <person name="Higgins H."/>
            <person name="Honan T."/>
            <person name="Horn A."/>
            <person name="Houde N."/>
            <person name="Hughes L."/>
            <person name="Hulme W."/>
            <person name="Husby E."/>
            <person name="Iliev I."/>
            <person name="Jaffe D."/>
            <person name="Jones C."/>
            <person name="Kamal M."/>
            <person name="Kamat A."/>
            <person name="Kamvysselis M."/>
            <person name="Karlsson E."/>
            <person name="Kells C."/>
            <person name="Kieu A."/>
            <person name="Kisner P."/>
            <person name="Kodira C."/>
            <person name="Kulbokas E."/>
            <person name="Labutti K."/>
            <person name="Lama D."/>
            <person name="Landers T."/>
            <person name="Leger J."/>
            <person name="Levine S."/>
            <person name="Lewis D."/>
            <person name="Lewis T."/>
            <person name="Lindblad-toh K."/>
            <person name="Liu X."/>
            <person name="Lokyitsang T."/>
            <person name="Lokyitsang Y."/>
            <person name="Lucien O."/>
            <person name="Lui A."/>
            <person name="Ma L.J."/>
            <person name="Mabbitt R."/>
            <person name="Macdonald J."/>
            <person name="Maclean C."/>
            <person name="Major J."/>
            <person name="Manning J."/>
            <person name="Marabella R."/>
            <person name="Maru K."/>
            <person name="Matthews C."/>
            <person name="Mauceli E."/>
            <person name="Mccarthy M."/>
            <person name="Mcdonough S."/>
            <person name="Mcghee T."/>
            <person name="Meldrim J."/>
            <person name="Meneus L."/>
            <person name="Mesirov J."/>
            <person name="Mihalev A."/>
            <person name="Mihova T."/>
            <person name="Mikkelsen T."/>
            <person name="Mlenga V."/>
            <person name="Moru K."/>
            <person name="Mozes J."/>
            <person name="Mulrain L."/>
            <person name="Munson G."/>
            <person name="Naylor J."/>
            <person name="Newes C."/>
            <person name="Nguyen C."/>
            <person name="Nguyen N."/>
            <person name="Nguyen T."/>
            <person name="Nicol R."/>
            <person name="Nielsen C."/>
            <person name="Nizzari M."/>
            <person name="Norbu C."/>
            <person name="Norbu N."/>
            <person name="O'donnell P."/>
            <person name="Okoawo O."/>
            <person name="O'leary S."/>
            <person name="Omotosho B."/>
            <person name="O'neill K."/>
            <person name="Osman S."/>
            <person name="Parker S."/>
            <person name="Perrin D."/>
            <person name="Phunkhang P."/>
            <person name="Piqani B."/>
            <person name="Purcell S."/>
            <person name="Rachupka T."/>
            <person name="Ramasamy U."/>
            <person name="Rameau R."/>
            <person name="Ray V."/>
            <person name="Raymond C."/>
            <person name="Retta R."/>
            <person name="Richardson S."/>
            <person name="Rise C."/>
            <person name="Rodriguez J."/>
            <person name="Rogers J."/>
            <person name="Rogov P."/>
            <person name="Rutman M."/>
            <person name="Schupbach R."/>
            <person name="Seaman C."/>
            <person name="Settipalli S."/>
            <person name="Sharpe T."/>
            <person name="Sheridan J."/>
            <person name="Sherpa N."/>
            <person name="Shi J."/>
            <person name="Smirnov S."/>
            <person name="Smith C."/>
            <person name="Sougnez C."/>
            <person name="Spencer B."/>
            <person name="Stalker J."/>
            <person name="Stange-thomann N."/>
            <person name="Stavropoulos S."/>
            <person name="Stetson K."/>
            <person name="Stone C."/>
            <person name="Stone S."/>
            <person name="Stubbs M."/>
            <person name="Talamas J."/>
            <person name="Tchuinga P."/>
            <person name="Tenzing P."/>
            <person name="Tesfaye S."/>
            <person name="Theodore J."/>
            <person name="Thoulutsang Y."/>
            <person name="Topham K."/>
            <person name="Towey S."/>
            <person name="Tsamla T."/>
            <person name="Tsomo N."/>
            <person name="Vallee D."/>
            <person name="Vassiliev H."/>
            <person name="Venkataraman V."/>
            <person name="Vinson J."/>
            <person name="Vo A."/>
            <person name="Wade C."/>
            <person name="Wang S."/>
            <person name="Wangchuk T."/>
            <person name="Wangdi T."/>
            <person name="Whittaker C."/>
            <person name="Wilkinson J."/>
            <person name="Wu Y."/>
            <person name="Wyman D."/>
            <person name="Yadav S."/>
            <person name="Yang S."/>
            <person name="Yang X."/>
            <person name="Yeager S."/>
            <person name="Yee E."/>
            <person name="Young G."/>
            <person name="Zainoun J."/>
            <person name="Zembeck L."/>
            <person name="Zimmer A."/>
            <person name="Zody M."/>
            <person name="Lander E."/>
        </authorList>
    </citation>
    <scope>NUCLEOTIDE SEQUENCE [LARGE SCALE GENOMIC DNA]</scope>
</reference>
<accession>H2Z9S6</accession>
<dbReference type="Pfam" id="PF00089">
    <property type="entry name" value="Trypsin"/>
    <property type="match status" value="1"/>
</dbReference>
<evidence type="ECO:0000313" key="11">
    <source>
        <dbReference type="Proteomes" id="UP000007875"/>
    </source>
</evidence>
<evidence type="ECO:0000256" key="8">
    <source>
        <dbReference type="RuleBase" id="RU363034"/>
    </source>
</evidence>
<dbReference type="Proteomes" id="UP000007875">
    <property type="component" value="Unassembled WGS sequence"/>
</dbReference>
<comment type="subcellular location">
    <subcellularLocation>
        <location evidence="1">Secreted</location>
    </subcellularLocation>
</comment>
<dbReference type="InterPro" id="IPR043504">
    <property type="entry name" value="Peptidase_S1_PA_chymotrypsin"/>
</dbReference>
<evidence type="ECO:0000256" key="2">
    <source>
        <dbReference type="ARBA" id="ARBA00022525"/>
    </source>
</evidence>
<evidence type="ECO:0000256" key="4">
    <source>
        <dbReference type="ARBA" id="ARBA00022729"/>
    </source>
</evidence>
<dbReference type="FunCoup" id="H2Z9S6">
    <property type="interactions" value="3"/>
</dbReference>
<dbReference type="PRINTS" id="PR00722">
    <property type="entry name" value="CHYMOTRYPSIN"/>
</dbReference>
<evidence type="ECO:0000259" key="9">
    <source>
        <dbReference type="PROSITE" id="PS50240"/>
    </source>
</evidence>
<dbReference type="InterPro" id="IPR050127">
    <property type="entry name" value="Serine_Proteases_S1"/>
</dbReference>
<dbReference type="InterPro" id="IPR001254">
    <property type="entry name" value="Trypsin_dom"/>
</dbReference>
<dbReference type="InterPro" id="IPR001314">
    <property type="entry name" value="Peptidase_S1A"/>
</dbReference>
<evidence type="ECO:0000256" key="5">
    <source>
        <dbReference type="ARBA" id="ARBA00022801"/>
    </source>
</evidence>
<reference evidence="10" key="3">
    <citation type="submission" date="2025-09" db="UniProtKB">
        <authorList>
            <consortium name="Ensembl"/>
        </authorList>
    </citation>
    <scope>IDENTIFICATION</scope>
</reference>
<evidence type="ECO:0000256" key="7">
    <source>
        <dbReference type="ARBA" id="ARBA00023157"/>
    </source>
</evidence>
<sequence length="255" mass="27753">VKTLTFVELRPASSNLTNEAANDRIIGGTLTRPGDLPYIANLRQNGYQFCGGTVVNEMWVVSAAHCWVKANRMQVFVGDYDLSVVETTEQSQVPDNAIKHPQYNSHTLVNDIMLIKMKTPFNMDSYVKAAPLPAQGAGPSVGTECEVCGWGNINTAVTDYPDQPYCVDKIYVIDIDVCNQANSYDGEILDGMICIGDMAGGRDSCQGDSGGPVTCQGILQGIVSWGYGCAVKNYPGVYTEVAYFRNWMDTTMANN</sequence>
<dbReference type="PROSITE" id="PS00135">
    <property type="entry name" value="TRYPSIN_SER"/>
    <property type="match status" value="1"/>
</dbReference>
<dbReference type="InParanoid" id="H2Z9S6"/>
<proteinExistence type="predicted"/>
<keyword evidence="6 8" id="KW-0720">Serine protease</keyword>
<dbReference type="CDD" id="cd00190">
    <property type="entry name" value="Tryp_SPc"/>
    <property type="match status" value="1"/>
</dbReference>
<dbReference type="AlphaFoldDB" id="H2Z9S6"/>
<evidence type="ECO:0000256" key="1">
    <source>
        <dbReference type="ARBA" id="ARBA00004613"/>
    </source>
</evidence>
<reference evidence="10" key="2">
    <citation type="submission" date="2025-08" db="UniProtKB">
        <authorList>
            <consortium name="Ensembl"/>
        </authorList>
    </citation>
    <scope>IDENTIFICATION</scope>
</reference>
<dbReference type="PANTHER" id="PTHR24264:SF65">
    <property type="entry name" value="SRCR DOMAIN-CONTAINING PROTEIN"/>
    <property type="match status" value="1"/>
</dbReference>
<name>H2Z9S6_CIOSA</name>
<dbReference type="Ensembl" id="ENSCSAVT00000014506.1">
    <property type="protein sequence ID" value="ENSCSAVP00000014341.1"/>
    <property type="gene ID" value="ENSCSAVG00000008397.1"/>
</dbReference>
<dbReference type="MEROPS" id="S01.057"/>
<dbReference type="PANTHER" id="PTHR24264">
    <property type="entry name" value="TRYPSIN-RELATED"/>
    <property type="match status" value="1"/>
</dbReference>
<evidence type="ECO:0000313" key="10">
    <source>
        <dbReference type="Ensembl" id="ENSCSAVP00000014341.1"/>
    </source>
</evidence>
<dbReference type="Gene3D" id="2.40.10.10">
    <property type="entry name" value="Trypsin-like serine proteases"/>
    <property type="match status" value="2"/>
</dbReference>
<keyword evidence="7" id="KW-1015">Disulfide bond</keyword>
<feature type="domain" description="Peptidase S1" evidence="9">
    <location>
        <begin position="25"/>
        <end position="253"/>
    </location>
</feature>
<evidence type="ECO:0000256" key="3">
    <source>
        <dbReference type="ARBA" id="ARBA00022670"/>
    </source>
</evidence>
<dbReference type="PROSITE" id="PS50240">
    <property type="entry name" value="TRYPSIN_DOM"/>
    <property type="match status" value="1"/>
</dbReference>
<protein>
    <recommendedName>
        <fullName evidence="9">Peptidase S1 domain-containing protein</fullName>
    </recommendedName>
</protein>
<keyword evidence="4" id="KW-0732">Signal</keyword>
<dbReference type="GO" id="GO:0005615">
    <property type="term" value="C:extracellular space"/>
    <property type="evidence" value="ECO:0007669"/>
    <property type="project" value="TreeGrafter"/>
</dbReference>
<keyword evidence="3 8" id="KW-0645">Protease</keyword>
<dbReference type="SMART" id="SM00020">
    <property type="entry name" value="Tryp_SPc"/>
    <property type="match status" value="1"/>
</dbReference>
<dbReference type="InterPro" id="IPR009003">
    <property type="entry name" value="Peptidase_S1_PA"/>
</dbReference>
<dbReference type="eggNOG" id="KOG3627">
    <property type="taxonomic scope" value="Eukaryota"/>
</dbReference>
<dbReference type="InterPro" id="IPR033116">
    <property type="entry name" value="TRYPSIN_SER"/>
</dbReference>
<dbReference type="STRING" id="51511.ENSCSAVP00000014341"/>
<dbReference type="PROSITE" id="PS00134">
    <property type="entry name" value="TRYPSIN_HIS"/>
    <property type="match status" value="1"/>
</dbReference>
<organism evidence="10 11">
    <name type="scientific">Ciona savignyi</name>
    <name type="common">Pacific transparent sea squirt</name>
    <dbReference type="NCBI Taxonomy" id="51511"/>
    <lineage>
        <taxon>Eukaryota</taxon>
        <taxon>Metazoa</taxon>
        <taxon>Chordata</taxon>
        <taxon>Tunicata</taxon>
        <taxon>Ascidiacea</taxon>
        <taxon>Phlebobranchia</taxon>
        <taxon>Cionidae</taxon>
        <taxon>Ciona</taxon>
    </lineage>
</organism>
<dbReference type="FunFam" id="2.40.10.10:FF:000120">
    <property type="entry name" value="Putative serine protease"/>
    <property type="match status" value="1"/>
</dbReference>
<keyword evidence="2" id="KW-0964">Secreted</keyword>